<dbReference type="RefSeq" id="WP_182774387.1">
    <property type="nucleotide sequence ID" value="NZ_BAAAHW010000016.1"/>
</dbReference>
<gene>
    <name evidence="1" type="ORF">HDA42_000140</name>
</gene>
<evidence type="ECO:0000313" key="1">
    <source>
        <dbReference type="EMBL" id="MBA9050965.1"/>
    </source>
</evidence>
<dbReference type="EMBL" id="JACJIJ010000001">
    <property type="protein sequence ID" value="MBA9050965.1"/>
    <property type="molecule type" value="Genomic_DNA"/>
</dbReference>
<keyword evidence="2" id="KW-1185">Reference proteome</keyword>
<dbReference type="Proteomes" id="UP000577386">
    <property type="component" value="Unassembled WGS sequence"/>
</dbReference>
<reference evidence="1 2" key="1">
    <citation type="submission" date="2020-08" db="EMBL/GenBank/DDBJ databases">
        <title>Sequencing the genomes of 1000 actinobacteria strains.</title>
        <authorList>
            <person name="Klenk H.-P."/>
        </authorList>
    </citation>
    <scope>NUCLEOTIDE SEQUENCE [LARGE SCALE GENOMIC DNA]</scope>
    <source>
        <strain evidence="1 2">DSM 41827</strain>
    </source>
</reference>
<sequence>MLIRETTFTVEVGEHGYFIGFDDDYDFPSEMPFGWRCGSATPANAVVLPTTDTGTLQMTVQLHDSPPDTEPGDGWEPAEEMSLLADTPTLHVATIGQGDFWDAWPEEEPPLDAFADGDDWVRMRLYCRVDDFEPGIGDRGERHLIQLWPAPQTPPVHPDISEADRQARADYAADTADPVDDYTAAYPYTYSDEAN</sequence>
<accession>A0A7W3NI46</accession>
<dbReference type="AlphaFoldDB" id="A0A7W3NI46"/>
<comment type="caution">
    <text evidence="1">The sequence shown here is derived from an EMBL/GenBank/DDBJ whole genome shotgun (WGS) entry which is preliminary data.</text>
</comment>
<proteinExistence type="predicted"/>
<protein>
    <submittedName>
        <fullName evidence="1">Uncharacterized protein</fullName>
    </submittedName>
</protein>
<name>A0A7W3NI46_STRMR</name>
<evidence type="ECO:0000313" key="2">
    <source>
        <dbReference type="Proteomes" id="UP000577386"/>
    </source>
</evidence>
<organism evidence="1 2">
    <name type="scientific">Streptomyces murinus</name>
    <dbReference type="NCBI Taxonomy" id="33900"/>
    <lineage>
        <taxon>Bacteria</taxon>
        <taxon>Bacillati</taxon>
        <taxon>Actinomycetota</taxon>
        <taxon>Actinomycetes</taxon>
        <taxon>Kitasatosporales</taxon>
        <taxon>Streptomycetaceae</taxon>
        <taxon>Streptomyces</taxon>
    </lineage>
</organism>